<keyword evidence="3 7" id="KW-0812">Transmembrane</keyword>
<evidence type="ECO:0000313" key="10">
    <source>
        <dbReference type="EMBL" id="KJF43053.1"/>
    </source>
</evidence>
<evidence type="ECO:0000256" key="5">
    <source>
        <dbReference type="ARBA" id="ARBA00023136"/>
    </source>
</evidence>
<dbReference type="Pfam" id="PF12704">
    <property type="entry name" value="MacB_PCD"/>
    <property type="match status" value="1"/>
</dbReference>
<evidence type="ECO:0000256" key="1">
    <source>
        <dbReference type="ARBA" id="ARBA00004651"/>
    </source>
</evidence>
<comment type="caution">
    <text evidence="10">The sequence shown here is derived from an EMBL/GenBank/DDBJ whole genome shotgun (WGS) entry which is preliminary data.</text>
</comment>
<reference evidence="10 11" key="1">
    <citation type="submission" date="2014-09" db="EMBL/GenBank/DDBJ databases">
        <title>Draft Genome Sequence of Draconibacterium sp. JN14CK-3.</title>
        <authorList>
            <person name="Dong C."/>
            <person name="Lai Q."/>
            <person name="Shao Z."/>
        </authorList>
    </citation>
    <scope>NUCLEOTIDE SEQUENCE [LARGE SCALE GENOMIC DNA]</scope>
    <source>
        <strain evidence="10 11">JN14CK-3</strain>
    </source>
</reference>
<protein>
    <recommendedName>
        <fullName evidence="12">ABC transporter ATP-binding protein</fullName>
    </recommendedName>
</protein>
<dbReference type="PANTHER" id="PTHR30572">
    <property type="entry name" value="MEMBRANE COMPONENT OF TRANSPORTER-RELATED"/>
    <property type="match status" value="1"/>
</dbReference>
<evidence type="ECO:0000256" key="6">
    <source>
        <dbReference type="ARBA" id="ARBA00038076"/>
    </source>
</evidence>
<dbReference type="OrthoDB" id="9770036at2"/>
<keyword evidence="5 7" id="KW-0472">Membrane</keyword>
<organism evidence="10 11">
    <name type="scientific">Draconibacterium sediminis</name>
    <dbReference type="NCBI Taxonomy" id="1544798"/>
    <lineage>
        <taxon>Bacteria</taxon>
        <taxon>Pseudomonadati</taxon>
        <taxon>Bacteroidota</taxon>
        <taxon>Bacteroidia</taxon>
        <taxon>Marinilabiliales</taxon>
        <taxon>Prolixibacteraceae</taxon>
        <taxon>Draconibacterium</taxon>
    </lineage>
</organism>
<evidence type="ECO:0000256" key="4">
    <source>
        <dbReference type="ARBA" id="ARBA00022989"/>
    </source>
</evidence>
<feature type="domain" description="ABC3 transporter permease C-terminal" evidence="8">
    <location>
        <begin position="292"/>
        <end position="416"/>
    </location>
</feature>
<feature type="domain" description="MacB-like periplasmic core" evidence="9">
    <location>
        <begin position="21"/>
        <end position="251"/>
    </location>
</feature>
<evidence type="ECO:0008006" key="12">
    <source>
        <dbReference type="Google" id="ProtNLM"/>
    </source>
</evidence>
<feature type="transmembrane region" description="Helical" evidence="7">
    <location>
        <begin position="288"/>
        <end position="313"/>
    </location>
</feature>
<evidence type="ECO:0000256" key="3">
    <source>
        <dbReference type="ARBA" id="ARBA00022692"/>
    </source>
</evidence>
<dbReference type="AlphaFoldDB" id="A0A0D8JB68"/>
<name>A0A0D8JB68_9BACT</name>
<dbReference type="InterPro" id="IPR003838">
    <property type="entry name" value="ABC3_permease_C"/>
</dbReference>
<comment type="subcellular location">
    <subcellularLocation>
        <location evidence="1">Cell membrane</location>
        <topology evidence="1">Multi-pass membrane protein</topology>
    </subcellularLocation>
</comment>
<dbReference type="EMBL" id="JRHC01000004">
    <property type="protein sequence ID" value="KJF43053.1"/>
    <property type="molecule type" value="Genomic_DNA"/>
</dbReference>
<keyword evidence="11" id="KW-1185">Reference proteome</keyword>
<dbReference type="InterPro" id="IPR025857">
    <property type="entry name" value="MacB_PCD"/>
</dbReference>
<evidence type="ECO:0000256" key="7">
    <source>
        <dbReference type="SAM" id="Phobius"/>
    </source>
</evidence>
<evidence type="ECO:0000259" key="8">
    <source>
        <dbReference type="Pfam" id="PF02687"/>
    </source>
</evidence>
<dbReference type="RefSeq" id="WP_045031634.1">
    <property type="nucleotide sequence ID" value="NZ_JRHC01000004.1"/>
</dbReference>
<evidence type="ECO:0000313" key="11">
    <source>
        <dbReference type="Proteomes" id="UP000032544"/>
    </source>
</evidence>
<keyword evidence="2" id="KW-1003">Cell membrane</keyword>
<feature type="transmembrane region" description="Helical" evidence="7">
    <location>
        <begin position="384"/>
        <end position="406"/>
    </location>
</feature>
<dbReference type="GO" id="GO:0005886">
    <property type="term" value="C:plasma membrane"/>
    <property type="evidence" value="ECO:0007669"/>
    <property type="project" value="UniProtKB-SubCell"/>
</dbReference>
<proteinExistence type="inferred from homology"/>
<accession>A0A0D8JB68</accession>
<dbReference type="InterPro" id="IPR050250">
    <property type="entry name" value="Macrolide_Exporter_MacB"/>
</dbReference>
<feature type="transmembrane region" description="Helical" evidence="7">
    <location>
        <begin position="21"/>
        <end position="41"/>
    </location>
</feature>
<evidence type="ECO:0000256" key="2">
    <source>
        <dbReference type="ARBA" id="ARBA00022475"/>
    </source>
</evidence>
<dbReference type="GO" id="GO:0022857">
    <property type="term" value="F:transmembrane transporter activity"/>
    <property type="evidence" value="ECO:0007669"/>
    <property type="project" value="TreeGrafter"/>
</dbReference>
<gene>
    <name evidence="10" type="ORF">LH29_16865</name>
</gene>
<keyword evidence="4 7" id="KW-1133">Transmembrane helix</keyword>
<comment type="similarity">
    <text evidence="6">Belongs to the ABC-4 integral membrane protein family.</text>
</comment>
<dbReference type="STRING" id="1544798.LH29_16865"/>
<evidence type="ECO:0000259" key="9">
    <source>
        <dbReference type="Pfam" id="PF12704"/>
    </source>
</evidence>
<feature type="transmembrane region" description="Helical" evidence="7">
    <location>
        <begin position="333"/>
        <end position="360"/>
    </location>
</feature>
<dbReference type="PANTHER" id="PTHR30572:SF4">
    <property type="entry name" value="ABC TRANSPORTER PERMEASE YTRF"/>
    <property type="match status" value="1"/>
</dbReference>
<dbReference type="PATRIC" id="fig|1544798.3.peg.3541"/>
<dbReference type="Proteomes" id="UP000032544">
    <property type="component" value="Unassembled WGS sequence"/>
</dbReference>
<sequence length="423" mass="47003">MFDLDLWKEILSALKKNRMRSFMTAFGVFWGIFMLIIMSGAGRALENGVMDGIKAFASNSAFFWTERTSVPYKGFQRGRRWNYKNTDIEYIKANISDIEYLSPRLFGPSSGGGDNVIRGKKTGAFNIYGDYPEFFKIDPWTPLQGRLINTIDIQHSRKVVNIGERVVEVMFDKDEDPIGQYLKINGVYFQVVGVVKGETRVNIGSGRKNETIIMPFTTMQKTYNMGDDVHFFSVTSQPGVPVSKVESRLKELMKERHSVALDDQQAVGSFNIEVEWKKYMGLFTGIQILTWIVGIGTLLAGVIGVSNIMLVIIKERTQEIGIQRAIGATPGKVILHIVAESVFLTVLAGYLGLALGVGLLELLNMALEMNAGSGDDIFFRRPEISFQMAVGALSVLVVSGIFAGLIPARRAVSIKPIDALRDE</sequence>
<dbReference type="Pfam" id="PF02687">
    <property type="entry name" value="FtsX"/>
    <property type="match status" value="1"/>
</dbReference>